<dbReference type="EMBL" id="FOCO01000016">
    <property type="protein sequence ID" value="SEN51237.1"/>
    <property type="molecule type" value="Genomic_DNA"/>
</dbReference>
<evidence type="ECO:0000256" key="2">
    <source>
        <dbReference type="ARBA" id="ARBA00022475"/>
    </source>
</evidence>
<feature type="transmembrane region" description="Helical" evidence="6">
    <location>
        <begin position="278"/>
        <end position="303"/>
    </location>
</feature>
<gene>
    <name evidence="7" type="ORF">SAMN05216227_10169</name>
</gene>
<reference evidence="7 8" key="1">
    <citation type="submission" date="2016-10" db="EMBL/GenBank/DDBJ databases">
        <authorList>
            <person name="de Groot N.N."/>
        </authorList>
    </citation>
    <scope>NUCLEOTIDE SEQUENCE [LARGE SCALE GENOMIC DNA]</scope>
    <source>
        <strain evidence="7 8">CGMCC 1.10836</strain>
    </source>
</reference>
<feature type="transmembrane region" description="Helical" evidence="6">
    <location>
        <begin position="206"/>
        <end position="227"/>
    </location>
</feature>
<dbReference type="PANTHER" id="PTHR40277:SF1">
    <property type="entry name" value="BLL5419 PROTEIN"/>
    <property type="match status" value="1"/>
</dbReference>
<feature type="transmembrane region" description="Helical" evidence="6">
    <location>
        <begin position="129"/>
        <end position="149"/>
    </location>
</feature>
<evidence type="ECO:0000313" key="7">
    <source>
        <dbReference type="EMBL" id="SEN51237.1"/>
    </source>
</evidence>
<organism evidence="7 8">
    <name type="scientific">Pseudorhodobacter antarcticus</name>
    <dbReference type="NCBI Taxonomy" id="1077947"/>
    <lineage>
        <taxon>Bacteria</taxon>
        <taxon>Pseudomonadati</taxon>
        <taxon>Pseudomonadota</taxon>
        <taxon>Alphaproteobacteria</taxon>
        <taxon>Rhodobacterales</taxon>
        <taxon>Paracoccaceae</taxon>
        <taxon>Pseudorhodobacter</taxon>
    </lineage>
</organism>
<evidence type="ECO:0000256" key="1">
    <source>
        <dbReference type="ARBA" id="ARBA00004651"/>
    </source>
</evidence>
<feature type="transmembrane region" description="Helical" evidence="6">
    <location>
        <begin position="43"/>
        <end position="61"/>
    </location>
</feature>
<evidence type="ECO:0000256" key="4">
    <source>
        <dbReference type="ARBA" id="ARBA00022989"/>
    </source>
</evidence>
<dbReference type="STRING" id="1077947.SAMN05216227_10169"/>
<accession>A0A1H8H672</accession>
<keyword evidence="3 6" id="KW-0812">Transmembrane</keyword>
<dbReference type="GO" id="GO:0005886">
    <property type="term" value="C:plasma membrane"/>
    <property type="evidence" value="ECO:0007669"/>
    <property type="project" value="UniProtKB-SubCell"/>
</dbReference>
<keyword evidence="2" id="KW-1003">Cell membrane</keyword>
<evidence type="ECO:0000256" key="3">
    <source>
        <dbReference type="ARBA" id="ARBA00022692"/>
    </source>
</evidence>
<name>A0A1H8H672_9RHOB</name>
<dbReference type="RefSeq" id="WP_050519301.1">
    <property type="nucleotide sequence ID" value="NZ_FOCO01000016.1"/>
</dbReference>
<comment type="subcellular location">
    <subcellularLocation>
        <location evidence="1">Cell membrane</location>
        <topology evidence="1">Multi-pass membrane protein</topology>
    </subcellularLocation>
</comment>
<dbReference type="Proteomes" id="UP000183002">
    <property type="component" value="Unassembled WGS sequence"/>
</dbReference>
<dbReference type="Pfam" id="PF03706">
    <property type="entry name" value="LPG_synthase_TM"/>
    <property type="match status" value="1"/>
</dbReference>
<proteinExistence type="predicted"/>
<feature type="transmembrane region" description="Helical" evidence="6">
    <location>
        <begin position="155"/>
        <end position="177"/>
    </location>
</feature>
<evidence type="ECO:0000313" key="8">
    <source>
        <dbReference type="Proteomes" id="UP000183002"/>
    </source>
</evidence>
<sequence>MTRIPPMVLRAVQIAVALGLLALLWHVADGAAALRLLSGANPWWLLAGAAALTLQTVLSALRWRLTAAQLGIALGRAAALREYYLSQVVNQALPGGVVGDAGRALRSRQAAGLMPAAQAVMFERLAGQIALFVVMATGFAATRVVPGGLDWPPALAWAVALLVAAGVIVPLLLWALVRQGKAARLGRQGTALWLALFAPQVRARQAALSLATVLCNIAGFGFCIWAVGVALPIPAIMALAPLILLAMVIPLTISGWGLREGAAAALFPLAGVSASDGLAASIAFGLVFLATVLPGLALLAFGLKPLPITH</sequence>
<dbReference type="OrthoDB" id="9126302at2"/>
<dbReference type="PANTHER" id="PTHR40277">
    <property type="entry name" value="BLL5419 PROTEIN"/>
    <property type="match status" value="1"/>
</dbReference>
<evidence type="ECO:0000256" key="6">
    <source>
        <dbReference type="SAM" id="Phobius"/>
    </source>
</evidence>
<protein>
    <submittedName>
        <fullName evidence="7">Uncharacterized membrane protein YbhN, UPF0104 family</fullName>
    </submittedName>
</protein>
<dbReference type="InterPro" id="IPR022791">
    <property type="entry name" value="L-PG_synthase/AglD"/>
</dbReference>
<keyword evidence="4 6" id="KW-1133">Transmembrane helix</keyword>
<evidence type="ECO:0000256" key="5">
    <source>
        <dbReference type="ARBA" id="ARBA00023136"/>
    </source>
</evidence>
<keyword evidence="5 6" id="KW-0472">Membrane</keyword>
<dbReference type="AlphaFoldDB" id="A0A1H8H672"/>
<keyword evidence="8" id="KW-1185">Reference proteome</keyword>
<feature type="transmembrane region" description="Helical" evidence="6">
    <location>
        <begin position="233"/>
        <end position="258"/>
    </location>
</feature>